<evidence type="ECO:0000313" key="1">
    <source>
        <dbReference type="EMBL" id="KFF15793.1"/>
    </source>
</evidence>
<dbReference type="Proteomes" id="UP000198424">
    <property type="component" value="Unassembled WGS sequence"/>
</dbReference>
<name>A0A086AGH9_FLAHY</name>
<dbReference type="STRING" id="991.IW20_12895"/>
<evidence type="ECO:0000313" key="3">
    <source>
        <dbReference type="Proteomes" id="UP000028712"/>
    </source>
</evidence>
<dbReference type="RefSeq" id="WP_035622742.1">
    <property type="nucleotide sequence ID" value="NZ_JBEWQG010000014.1"/>
</dbReference>
<accession>A0A086AGH9</accession>
<keyword evidence="4" id="KW-1185">Reference proteome</keyword>
<dbReference type="Proteomes" id="UP000028712">
    <property type="component" value="Unassembled WGS sequence"/>
</dbReference>
<dbReference type="eggNOG" id="ENOG50345Y6">
    <property type="taxonomic scope" value="Bacteria"/>
</dbReference>
<evidence type="ECO:0000313" key="2">
    <source>
        <dbReference type="EMBL" id="OXA85962.1"/>
    </source>
</evidence>
<dbReference type="EMBL" id="MUGY01000050">
    <property type="protein sequence ID" value="OXA85962.1"/>
    <property type="molecule type" value="Genomic_DNA"/>
</dbReference>
<evidence type="ECO:0000313" key="4">
    <source>
        <dbReference type="Proteomes" id="UP000198424"/>
    </source>
</evidence>
<sequence>MKKDSSIRQRTIAAINRSVMNPEEWIYSKVSTDLKNDTFSFEDNELPIFEVETPKAKTIITTRRILEKEGEILHEVNFDDIDDIIFGDFKGRINKPELSMFRIVDIYGEEQNFQMETGKAAIGLIRAINTVTRLRANINSKTRYEF</sequence>
<reference evidence="2 4" key="2">
    <citation type="submission" date="2016-11" db="EMBL/GenBank/DDBJ databases">
        <title>Whole genomes of Flavobacteriaceae.</title>
        <authorList>
            <person name="Stine C."/>
            <person name="Li C."/>
            <person name="Tadesse D."/>
        </authorList>
    </citation>
    <scope>NUCLEOTIDE SEQUENCE [LARGE SCALE GENOMIC DNA]</scope>
    <source>
        <strain evidence="2 4">ATCC 29551</strain>
    </source>
</reference>
<dbReference type="AlphaFoldDB" id="A0A086AGH9"/>
<reference evidence="1 3" key="1">
    <citation type="submission" date="2014-07" db="EMBL/GenBank/DDBJ databases">
        <title>Genome of Flavobacterium hydatis DSM 2063.</title>
        <authorList>
            <person name="Pipes S.E."/>
            <person name="Stropko S.J."/>
            <person name="Newman J.D."/>
        </authorList>
    </citation>
    <scope>NUCLEOTIDE SEQUENCE [LARGE SCALE GENOMIC DNA]</scope>
    <source>
        <strain evidence="1 3">DSM 2063</strain>
    </source>
</reference>
<gene>
    <name evidence="2" type="ORF">B0A62_23930</name>
    <name evidence="1" type="ORF">IW20_12895</name>
</gene>
<proteinExistence type="predicted"/>
<dbReference type="EMBL" id="JPRM01000018">
    <property type="protein sequence ID" value="KFF15793.1"/>
    <property type="molecule type" value="Genomic_DNA"/>
</dbReference>
<organism evidence="1 3">
    <name type="scientific">Flavobacterium hydatis</name>
    <name type="common">Cytophaga aquatilis</name>
    <dbReference type="NCBI Taxonomy" id="991"/>
    <lineage>
        <taxon>Bacteria</taxon>
        <taxon>Pseudomonadati</taxon>
        <taxon>Bacteroidota</taxon>
        <taxon>Flavobacteriia</taxon>
        <taxon>Flavobacteriales</taxon>
        <taxon>Flavobacteriaceae</taxon>
        <taxon>Flavobacterium</taxon>
    </lineage>
</organism>
<protein>
    <submittedName>
        <fullName evidence="1">Uncharacterized protein</fullName>
    </submittedName>
</protein>
<comment type="caution">
    <text evidence="1">The sequence shown here is derived from an EMBL/GenBank/DDBJ whole genome shotgun (WGS) entry which is preliminary data.</text>
</comment>
<dbReference type="OrthoDB" id="1364332at2"/>